<evidence type="ECO:0000259" key="2">
    <source>
        <dbReference type="Pfam" id="PF21247"/>
    </source>
</evidence>
<proteinExistence type="predicted"/>
<dbReference type="InterPro" id="IPR038475">
    <property type="entry name" value="RecG_C_sf"/>
</dbReference>
<dbReference type="PANTHER" id="PTHR30595:SF6">
    <property type="entry name" value="SCHLAFEN ALBA-2 DOMAIN-CONTAINING PROTEIN"/>
    <property type="match status" value="1"/>
</dbReference>
<reference evidence="4 5" key="1">
    <citation type="submission" date="2017-07" db="EMBL/GenBank/DDBJ databases">
        <title>Draft genome sequence of Prevotella copri isolated from the gut of healthy adult Indian.</title>
        <authorList>
            <person name="Das B."/>
            <person name="Bag S."/>
            <person name="Ghosh T.S."/>
        </authorList>
    </citation>
    <scope>NUCLEOTIDE SEQUENCE [LARGE SCALE GENOMIC DNA]</scope>
    <source>
        <strain evidence="4 5">Indica</strain>
    </source>
</reference>
<reference evidence="6" key="2">
    <citation type="submission" date="2019-09" db="EMBL/GenBank/DDBJ databases">
        <title>Distinct polysaccharide growth profiles of human intestinal Prevotella copri isolates.</title>
        <authorList>
            <person name="Fehlner-Peach H."/>
            <person name="Magnabosco C."/>
            <person name="Raghavan V."/>
            <person name="Scher J.U."/>
            <person name="Tett A."/>
            <person name="Cox L.M."/>
            <person name="Gottsegen C."/>
            <person name="Watters A."/>
            <person name="Wiltshire- Gordon J.D."/>
            <person name="Segata N."/>
            <person name="Bonneau R."/>
            <person name="Littman D.R."/>
        </authorList>
    </citation>
    <scope>NUCLEOTIDE SEQUENCE [LARGE SCALE GENOMIC DNA]</scope>
    <source>
        <strain evidence="6">iA624</strain>
    </source>
</reference>
<dbReference type="AlphaFoldDB" id="A0AA91A5N0"/>
<dbReference type="Gene3D" id="3.30.950.30">
    <property type="entry name" value="Schlafen, AAA domain"/>
    <property type="match status" value="1"/>
</dbReference>
<evidence type="ECO:0000313" key="6">
    <source>
        <dbReference type="Proteomes" id="UP000405805"/>
    </source>
</evidence>
<evidence type="ECO:0000313" key="4">
    <source>
        <dbReference type="EMBL" id="OXL42900.1"/>
    </source>
</evidence>
<dbReference type="Proteomes" id="UP000215155">
    <property type="component" value="Unassembled WGS sequence"/>
</dbReference>
<organism evidence="3 6">
    <name type="scientific">Segatella copri</name>
    <dbReference type="NCBI Taxonomy" id="165179"/>
    <lineage>
        <taxon>Bacteria</taxon>
        <taxon>Pseudomonadati</taxon>
        <taxon>Bacteroidota</taxon>
        <taxon>Bacteroidia</taxon>
        <taxon>Bacteroidales</taxon>
        <taxon>Prevotellaceae</taxon>
        <taxon>Segatella</taxon>
    </lineage>
</organism>
<dbReference type="InterPro" id="IPR038461">
    <property type="entry name" value="Schlafen_AlbA_2_dom_sf"/>
</dbReference>
<name>A0AA91A5N0_9BACT</name>
<dbReference type="Pfam" id="PF21247">
    <property type="entry name" value="Fic-like_C"/>
    <property type="match status" value="1"/>
</dbReference>
<dbReference type="EMBL" id="VZBP01000126">
    <property type="protein sequence ID" value="MQO09921.1"/>
    <property type="molecule type" value="Genomic_DNA"/>
</dbReference>
<dbReference type="PANTHER" id="PTHR30595">
    <property type="entry name" value="GLPR-RELATED TRANSCRIPTIONAL REPRESSOR"/>
    <property type="match status" value="1"/>
</dbReference>
<dbReference type="Pfam" id="PF04326">
    <property type="entry name" value="SLFN_AlbA_2"/>
    <property type="match status" value="1"/>
</dbReference>
<dbReference type="EMBL" id="NMPZ01000029">
    <property type="protein sequence ID" value="OXL42900.1"/>
    <property type="molecule type" value="Genomic_DNA"/>
</dbReference>
<feature type="domain" description="Filamentation induced by cAMP protein Fic-like C-terminal" evidence="2">
    <location>
        <begin position="463"/>
        <end position="514"/>
    </location>
</feature>
<accession>A0AA91A5N0</accession>
<reference evidence="3" key="3">
    <citation type="submission" date="2022-12" db="EMBL/GenBank/DDBJ databases">
        <title>Distinct polysaccharide growth profiles of human intestinal Prevotella copri isolates.</title>
        <authorList>
            <person name="Fehlner-Peach H."/>
            <person name="Magnabosco C."/>
            <person name="Raghavan V."/>
            <person name="Scher J.U."/>
            <person name="Tett A."/>
            <person name="Cox L.M."/>
            <person name="Gottsegen C."/>
            <person name="Watters A."/>
            <person name="Wiltshire- Gordon J.D."/>
            <person name="Segata N."/>
            <person name="Bonneau R."/>
            <person name="Littman D.R."/>
        </authorList>
    </citation>
    <scope>NUCLEOTIDE SEQUENCE</scope>
    <source>
        <strain evidence="3">IA624</strain>
    </source>
</reference>
<protein>
    <recommendedName>
        <fullName evidence="7">Divergent AAA domain protein</fullName>
    </recommendedName>
</protein>
<dbReference type="InterPro" id="IPR049514">
    <property type="entry name" value="Fic-like_C"/>
</dbReference>
<gene>
    <name evidence="4" type="ORF">CFT61_14040</name>
    <name evidence="3" type="ORF">F7D57_09425</name>
</gene>
<sequence length="528" mass="61545">MKLEKKNKNLQISIIMSIFAKRNHQNIKIMTKEELIDRINDIEWEDFEAKEAKSELPKNIWETVSAFANTSGGWIVLGIKQNGKKFEISGVDNAEKLEQDFLGTLRSQKFNEPVDAKSMLYHIDGHRVLAFHIASSPHKPIYYNNPQNTFIRFGSGDQRATNGEITAMFHNQSFGIKSEQILLDSNLSMLNEDTIRDYRNYFKLYSPRPNLIGNDITDFCKRIGIADNEGHLNYGGLMCFGKEEWVRHYVPTFWMDLVEIPGRSVREARTRYTYRIPEQENLWEYFQIMIRRLRLIVDTPFMMNDEGFNVEDRSQFKILREALVNMLSHFDPFSTIHSCIHIYTDRVEFFNAGGYPVPISQLGNHLYSNPRNPIIAKIFRLVNLSETIGYGFDMMNEWKEITGNDVTFESDICTSTVTFWLDSDKASDRATNRESNYVSNYVSNHVSNYVTENTQKILDYCLTPKTRREILTFLGLTFQTKNYKMHIEPLVSHGFLELTIPEIPKSRFQKFKLTDKGKKLLITLLKKK</sequence>
<dbReference type="InterPro" id="IPR007421">
    <property type="entry name" value="Schlafen_AlbA_2_dom"/>
</dbReference>
<feature type="domain" description="Schlafen AlbA-2" evidence="1">
    <location>
        <begin position="43"/>
        <end position="160"/>
    </location>
</feature>
<dbReference type="Proteomes" id="UP000405805">
    <property type="component" value="Unassembled WGS sequence"/>
</dbReference>
<dbReference type="Pfam" id="PF13749">
    <property type="entry name" value="HATPase_c_4"/>
    <property type="match status" value="1"/>
</dbReference>
<evidence type="ECO:0000313" key="5">
    <source>
        <dbReference type="Proteomes" id="UP000215155"/>
    </source>
</evidence>
<evidence type="ECO:0008006" key="7">
    <source>
        <dbReference type="Google" id="ProtNLM"/>
    </source>
</evidence>
<comment type="caution">
    <text evidence="3">The sequence shown here is derived from an EMBL/GenBank/DDBJ whole genome shotgun (WGS) entry which is preliminary data.</text>
</comment>
<evidence type="ECO:0000259" key="1">
    <source>
        <dbReference type="Pfam" id="PF04326"/>
    </source>
</evidence>
<evidence type="ECO:0000313" key="3">
    <source>
        <dbReference type="EMBL" id="MQO09921.1"/>
    </source>
</evidence>
<dbReference type="Gene3D" id="3.30.565.60">
    <property type="match status" value="1"/>
</dbReference>